<name>A0AAP8PI10_SERMA</name>
<organism evidence="1 2">
    <name type="scientific">Serratia marcescens</name>
    <dbReference type="NCBI Taxonomy" id="615"/>
    <lineage>
        <taxon>Bacteria</taxon>
        <taxon>Pseudomonadati</taxon>
        <taxon>Pseudomonadota</taxon>
        <taxon>Gammaproteobacteria</taxon>
        <taxon>Enterobacterales</taxon>
        <taxon>Yersiniaceae</taxon>
        <taxon>Serratia</taxon>
    </lineage>
</organism>
<dbReference type="RefSeq" id="WP_102985123.1">
    <property type="nucleotide sequence ID" value="NZ_JTBC02000008.1"/>
</dbReference>
<accession>A0AAP8PI10</accession>
<dbReference type="EMBL" id="JTBC02000008">
    <property type="protein sequence ID" value="PNO65037.1"/>
    <property type="molecule type" value="Genomic_DNA"/>
</dbReference>
<dbReference type="Proteomes" id="UP000030378">
    <property type="component" value="Unassembled WGS sequence"/>
</dbReference>
<comment type="caution">
    <text evidence="1">The sequence shown here is derived from an EMBL/GenBank/DDBJ whole genome shotgun (WGS) entry which is preliminary data.</text>
</comment>
<evidence type="ECO:0000313" key="1">
    <source>
        <dbReference type="EMBL" id="PNO65037.1"/>
    </source>
</evidence>
<reference evidence="2" key="1">
    <citation type="submission" date="2017-12" db="EMBL/GenBank/DDBJ databases">
        <title>FDA dAtabase for Regulatory Grade micrObial Sequences (FDA-ARGOS): Supporting development and validation of Infectious Disease Dx tests.</title>
        <authorList>
            <person name="Campos J."/>
            <person name="Goldberg B."/>
            <person name="Tallon L."/>
            <person name="Sadzewicz L."/>
            <person name="Sengamalay N."/>
            <person name="Ott S."/>
            <person name="Godinez A."/>
            <person name="Nagaraj S."/>
            <person name="Vavikolanu K."/>
            <person name="Vyas G."/>
            <person name="Nadendla S."/>
            <person name="Aluvathingal J."/>
            <person name="Geyer C."/>
            <person name="Nandy P."/>
            <person name="Hobson J."/>
            <person name="Sichtig H."/>
        </authorList>
    </citation>
    <scope>NUCLEOTIDE SEQUENCE [LARGE SCALE GENOMIC DNA]</scope>
    <source>
        <strain evidence="2">FDAARGOS_79</strain>
    </source>
</reference>
<protein>
    <submittedName>
        <fullName evidence="1">Uncharacterized protein</fullName>
    </submittedName>
</protein>
<evidence type="ECO:0000313" key="2">
    <source>
        <dbReference type="Proteomes" id="UP000030378"/>
    </source>
</evidence>
<proteinExistence type="predicted"/>
<gene>
    <name evidence="1" type="ORF">MC70_017690</name>
</gene>
<dbReference type="AlphaFoldDB" id="A0AAP8PI10"/>
<sequence length="124" mass="13715">MNIQALIEASKQAQEATKEAGQANPHYQRLQAVYADLMASKDSFAVTPRIYEPTPHEKSGYLSFCVSSFTGHVCYRISLNSNGATQFDQSNYGPRWGHQGSYSLNALSIEEALAQLFKKPGILK</sequence>